<name>A0A6G0WC41_9STRA</name>
<dbReference type="Gene3D" id="3.60.10.10">
    <property type="entry name" value="Endonuclease/exonuclease/phosphatase"/>
    <property type="match status" value="1"/>
</dbReference>
<dbReference type="Proteomes" id="UP000481153">
    <property type="component" value="Unassembled WGS sequence"/>
</dbReference>
<protein>
    <recommendedName>
        <fullName evidence="4">Endonuclease/exonuclease/phosphatase domain-containing protein</fullName>
    </recommendedName>
</protein>
<keyword evidence="1" id="KW-0732">Signal</keyword>
<feature type="chain" id="PRO_5026064691" description="Endonuclease/exonuclease/phosphatase domain-containing protein" evidence="1">
    <location>
        <begin position="17"/>
        <end position="338"/>
    </location>
</feature>
<dbReference type="EMBL" id="VJMJ01000261">
    <property type="protein sequence ID" value="KAF0724828.1"/>
    <property type="molecule type" value="Genomic_DNA"/>
</dbReference>
<evidence type="ECO:0008006" key="4">
    <source>
        <dbReference type="Google" id="ProtNLM"/>
    </source>
</evidence>
<dbReference type="InterPro" id="IPR036691">
    <property type="entry name" value="Endo/exonu/phosph_ase_sf"/>
</dbReference>
<comment type="caution">
    <text evidence="2">The sequence shown here is derived from an EMBL/GenBank/DDBJ whole genome shotgun (WGS) entry which is preliminary data.</text>
</comment>
<dbReference type="VEuPathDB" id="FungiDB:AeMF1_013415"/>
<gene>
    <name evidence="2" type="ORF">Ae201684_016577</name>
</gene>
<dbReference type="SUPFAM" id="SSF56219">
    <property type="entry name" value="DNase I-like"/>
    <property type="match status" value="1"/>
</dbReference>
<dbReference type="AlphaFoldDB" id="A0A6G0WC41"/>
<evidence type="ECO:0000256" key="1">
    <source>
        <dbReference type="SAM" id="SignalP"/>
    </source>
</evidence>
<reference evidence="2 3" key="1">
    <citation type="submission" date="2019-07" db="EMBL/GenBank/DDBJ databases">
        <title>Genomics analysis of Aphanomyces spp. identifies a new class of oomycete effector associated with host adaptation.</title>
        <authorList>
            <person name="Gaulin E."/>
        </authorList>
    </citation>
    <scope>NUCLEOTIDE SEQUENCE [LARGE SCALE GENOMIC DNA]</scope>
    <source>
        <strain evidence="2 3">ATCC 201684</strain>
    </source>
</reference>
<evidence type="ECO:0000313" key="2">
    <source>
        <dbReference type="EMBL" id="KAF0724828.1"/>
    </source>
</evidence>
<evidence type="ECO:0000313" key="3">
    <source>
        <dbReference type="Proteomes" id="UP000481153"/>
    </source>
</evidence>
<proteinExistence type="predicted"/>
<keyword evidence="3" id="KW-1185">Reference proteome</keyword>
<organism evidence="2 3">
    <name type="scientific">Aphanomyces euteiches</name>
    <dbReference type="NCBI Taxonomy" id="100861"/>
    <lineage>
        <taxon>Eukaryota</taxon>
        <taxon>Sar</taxon>
        <taxon>Stramenopiles</taxon>
        <taxon>Oomycota</taxon>
        <taxon>Saprolegniomycetes</taxon>
        <taxon>Saprolegniales</taxon>
        <taxon>Verrucalvaceae</taxon>
        <taxon>Aphanomyces</taxon>
    </lineage>
</organism>
<accession>A0A6G0WC41</accession>
<sequence length="338" mass="37319">MVRLVVTFALTAVAAASSIQMLTMNTLCVDDSFNTGWGTVGEMQRRDELVASGLSDAEARAFLLKTRYERVANFLRDAQRTHNVLALQEMDLLDVSSPEYLLKHFAVENGPWKVACNVASPTEQEMVLINTDELRLVKNSSWTEEGVVGCAAKVEFVHGTDAPLTLMSFHMKAGFIRNPDKLNATLTRFINTMPDDDSAVIAGGDFNVNIPDLVARLKILNSNYSWGHRTASNGTDLGFTTQHEYNFLGAYDGFITRNYASRTHDSTKVWQQGFMPKYLGDNATTHGKSPFRYAGGPYPSVEGDLLFIERNLGAANWANVSLSDHMAVSSSFYSNDAC</sequence>
<feature type="signal peptide" evidence="1">
    <location>
        <begin position="1"/>
        <end position="16"/>
    </location>
</feature>